<evidence type="ECO:0000313" key="4">
    <source>
        <dbReference type="Proteomes" id="UP000221165"/>
    </source>
</evidence>
<dbReference type="OrthoDB" id="333639at2759"/>
<feature type="compositionally biased region" description="Polar residues" evidence="2">
    <location>
        <begin position="1577"/>
        <end position="1591"/>
    </location>
</feature>
<feature type="compositionally biased region" description="Polar residues" evidence="2">
    <location>
        <begin position="1148"/>
        <end position="1158"/>
    </location>
</feature>
<feature type="compositionally biased region" description="Basic and acidic residues" evidence="2">
    <location>
        <begin position="1"/>
        <end position="13"/>
    </location>
</feature>
<feature type="region of interest" description="Disordered" evidence="2">
    <location>
        <begin position="182"/>
        <end position="205"/>
    </location>
</feature>
<keyword evidence="4" id="KW-1185">Reference proteome</keyword>
<evidence type="ECO:0000256" key="1">
    <source>
        <dbReference type="SAM" id="Coils"/>
    </source>
</evidence>
<feature type="compositionally biased region" description="Polar residues" evidence="2">
    <location>
        <begin position="59"/>
        <end position="82"/>
    </location>
</feature>
<feature type="coiled-coil region" evidence="1">
    <location>
        <begin position="375"/>
        <end position="425"/>
    </location>
</feature>
<feature type="region of interest" description="Disordered" evidence="2">
    <location>
        <begin position="1056"/>
        <end position="1159"/>
    </location>
</feature>
<dbReference type="EMBL" id="MIGC01001083">
    <property type="protein sequence ID" value="PHJ23541.1"/>
    <property type="molecule type" value="Genomic_DNA"/>
</dbReference>
<evidence type="ECO:0000313" key="3">
    <source>
        <dbReference type="EMBL" id="PHJ23541.1"/>
    </source>
</evidence>
<feature type="compositionally biased region" description="Basic and acidic residues" evidence="2">
    <location>
        <begin position="1592"/>
        <end position="1619"/>
    </location>
</feature>
<feature type="compositionally biased region" description="Polar residues" evidence="2">
    <location>
        <begin position="772"/>
        <end position="782"/>
    </location>
</feature>
<feature type="compositionally biased region" description="Basic and acidic residues" evidence="2">
    <location>
        <begin position="1066"/>
        <end position="1078"/>
    </location>
</feature>
<feature type="compositionally biased region" description="Low complexity" evidence="2">
    <location>
        <begin position="591"/>
        <end position="607"/>
    </location>
</feature>
<name>A0A2C6KHM6_9APIC</name>
<accession>A0A2C6KHM6</accession>
<sequence length="1666" mass="178733">MQKESEERKDASRKYSAPSSIPDEPDSKDTLGDVGGKGLSHVSGSTVNPENSDRILLATSLTDDTVSPPAVSSNGDRASFSASSCPRFASSVLMRSPPADQPDAFRLWLTDSLGLDPSVVGLSLPTAVSSANPSGHLVRTDGQPGGANGMQQTAGTDTLARLTSTHPRGYDAHRRGVDTQRPFASGTAMRGNSDGAAGDVQGQDSVPAVPSVLGGRMGIGEDWNPDAQSAVVKKVAAALEKQVSKISEDTDWLQRQLTGIDDDLQTYRSALMDLRPQKSVAAVEKLVVGGPQFPSRVLMEKLHQGVRVLDSRIETFVRTNSTLFESQLEAIVEQQLTPIRRDVLDLSLALASGSDTALDITKELAEMPRRVNSAVSRYKSDIASLRVRLEELFSETMHHEDLRLKGRLQELKEKEQSRINELNLEERILSTTVEDAIQDMERRGFGILDASSVYRESDAKKVLDLLLYLIDKKKKDTWDVLPVVVVTAPLPPRPVSLSDMKEMAGTIAEASRADKIFGGQDGSQAVMPGGPLSSEPAPQSDSPGARDEPPSLTKLETIATKEEGEEGRGRAASSSTTHAGADGTMQTGDVQSGTDTQSDGGDASSSADVHESLGQKEEETDGGDRTQREGEETPSNSTPSPAESFSFGGGVDHEKLGLRVPEAHLQDGTIRSTDSDFFRRDEKKKLVRTPAGVEWGCQGCEEEMDSISAELDAWLGTGHFLPSKVIQWARSEKPKSSIIPPLFTLQHLVLKHYEASPLVQGGSSSFSSSISTERTPGESSRVSPDETGETIMKGGEGHDDSRTVEGLAGQDAGVNTSTLSNQEEGTLQNTGTVKRRESFVARNVPAKEGYYVLRVDKLLIESFFVKSTGEVTPVPTRYPSSPPATVLGPMIPHSEYGAQFTRAFASLRPSFSPVAPVAGADASLEPLQHGIRPEGGSEGQSLPGSRTTARGDLLSVFRRRTTVSSRTGVAQVRRSLSKVEPVGGNPPKNEDGLAMLARVQQEIAKNRALQSGGSRVMRTGGKSSSSYAAFNPFLCCLNVVEGDVPTQCAHVPRLYGGSFRMPGGQLDRESSVGGEGERGPSSSEKPSGEPEVKGDVGMKASTTSGESSGHSVQKGHETDSSAPSPLRSGEVRAQALSSLSPSSSSLSETRNAASTPPSRQRKVLLAYLGSRTSGLALRYLGGKGRELRRHQLTRMMVEELVSHLDAVCLMAGESTSKTVTDSNTPGVSCGGLQAFTRLGLEAPVWRQLMTMKQELFVSSPTQWGDILYEKTLEDHQIEVFTVYAKVPPPLFLPVTPFFQNNMLLLRVQVGSCNSRGPPKFAIPPPSVLERSLYLLGFPAAGMAAVAGFYYATKAQSRLQRLKEKARAKAAEAFPQLQVSISAMQSAHSEAGLWGRTSGAAEESNWIAHVSVKVGQNASSIIELVDGQASLPRRRTKEPQWWREEIPDLTSSKVNYGTNSARVFVKGRTAGEGEAAKECGTLEDLVQKVGTDMEARVVPRLYASEMRGKRIIVVITTDQDPFEGERLFNSAAMQRRWSEADLLPQAETGTLRRKSSPQGKGRSAAGGVSEGGTKMKEGSTQISPGATLTNGVETKKNTSEKEKAQGETEKGEDGRKKASEGEDGEDKEGINKDEGEKKETAKNGGGGDGTAKKRRKKKGETKGNKKN</sequence>
<dbReference type="GeneID" id="94426016"/>
<feature type="compositionally biased region" description="Basic and acidic residues" evidence="2">
    <location>
        <begin position="608"/>
        <end position="631"/>
    </location>
</feature>
<feature type="compositionally biased region" description="Polar residues" evidence="2">
    <location>
        <begin position="1100"/>
        <end position="1111"/>
    </location>
</feature>
<feature type="compositionally biased region" description="Polar residues" evidence="2">
    <location>
        <begin position="633"/>
        <end position="643"/>
    </location>
</feature>
<feature type="region of interest" description="Disordered" evidence="2">
    <location>
        <begin position="759"/>
        <end position="801"/>
    </location>
</feature>
<dbReference type="VEuPathDB" id="ToxoDB:CSUI_002605"/>
<dbReference type="Proteomes" id="UP000221165">
    <property type="component" value="Unassembled WGS sequence"/>
</dbReference>
<feature type="compositionally biased region" description="Basic and acidic residues" evidence="2">
    <location>
        <begin position="559"/>
        <end position="569"/>
    </location>
</feature>
<evidence type="ECO:0000256" key="2">
    <source>
        <dbReference type="SAM" id="MobiDB-lite"/>
    </source>
</evidence>
<gene>
    <name evidence="3" type="ORF">CSUI_002605</name>
</gene>
<proteinExistence type="predicted"/>
<feature type="region of interest" description="Disordered" evidence="2">
    <location>
        <begin position="518"/>
        <end position="653"/>
    </location>
</feature>
<feature type="compositionally biased region" description="Low complexity" evidence="2">
    <location>
        <begin position="1136"/>
        <end position="1147"/>
    </location>
</feature>
<feature type="compositionally biased region" description="Basic and acidic residues" evidence="2">
    <location>
        <begin position="1626"/>
        <end position="1640"/>
    </location>
</feature>
<organism evidence="3 4">
    <name type="scientific">Cystoisospora suis</name>
    <dbReference type="NCBI Taxonomy" id="483139"/>
    <lineage>
        <taxon>Eukaryota</taxon>
        <taxon>Sar</taxon>
        <taxon>Alveolata</taxon>
        <taxon>Apicomplexa</taxon>
        <taxon>Conoidasida</taxon>
        <taxon>Coccidia</taxon>
        <taxon>Eucoccidiorida</taxon>
        <taxon>Eimeriorina</taxon>
        <taxon>Sarcocystidae</taxon>
        <taxon>Cystoisospora</taxon>
    </lineage>
</organism>
<keyword evidence="1" id="KW-0175">Coiled coil</keyword>
<feature type="region of interest" description="Disordered" evidence="2">
    <location>
        <begin position="1538"/>
        <end position="1666"/>
    </location>
</feature>
<protein>
    <submittedName>
        <fullName evidence="3">Uncharacterized protein</fullName>
    </submittedName>
</protein>
<feature type="compositionally biased region" description="Basic and acidic residues" evidence="2">
    <location>
        <begin position="1086"/>
        <end position="1096"/>
    </location>
</feature>
<feature type="region of interest" description="Disordered" evidence="2">
    <location>
        <begin position="1"/>
        <end position="82"/>
    </location>
</feature>
<reference evidence="3 4" key="1">
    <citation type="journal article" date="2017" name="Int. J. Parasitol.">
        <title>The genome of the protozoan parasite Cystoisospora suis and a reverse vaccinology approach to identify vaccine candidates.</title>
        <authorList>
            <person name="Palmieri N."/>
            <person name="Shrestha A."/>
            <person name="Ruttkowski B."/>
            <person name="Beck T."/>
            <person name="Vogl C."/>
            <person name="Tomley F."/>
            <person name="Blake D.P."/>
            <person name="Joachim A."/>
        </authorList>
    </citation>
    <scope>NUCLEOTIDE SEQUENCE [LARGE SCALE GENOMIC DNA]</scope>
    <source>
        <strain evidence="3 4">Wien I</strain>
    </source>
</reference>
<comment type="caution">
    <text evidence="3">The sequence shown here is derived from an EMBL/GenBank/DDBJ whole genome shotgun (WGS) entry which is preliminary data.</text>
</comment>
<dbReference type="RefSeq" id="XP_067925216.1">
    <property type="nucleotide sequence ID" value="XM_068062805.1"/>
</dbReference>